<keyword evidence="14" id="KW-1185">Reference proteome</keyword>
<dbReference type="PANTHER" id="PTHR11967:SF2">
    <property type="entry name" value="ALPHA-1-ACID GLYCOPROTEIN 1"/>
    <property type="match status" value="1"/>
</dbReference>
<dbReference type="Ensembl" id="ENSMSIT00000008543.1">
    <property type="protein sequence ID" value="ENSMSIP00000006742.1"/>
    <property type="gene ID" value="ENSMSIG00000006003.1"/>
</dbReference>
<evidence type="ECO:0000256" key="1">
    <source>
        <dbReference type="ARBA" id="ARBA00004613"/>
    </source>
</evidence>
<dbReference type="GO" id="GO:0006953">
    <property type="term" value="P:acute-phase response"/>
    <property type="evidence" value="ECO:0007669"/>
    <property type="project" value="UniProtKB-KW"/>
</dbReference>
<evidence type="ECO:0000256" key="9">
    <source>
        <dbReference type="ARBA" id="ARBA00046193"/>
    </source>
</evidence>
<dbReference type="GO" id="GO:0005615">
    <property type="term" value="C:extracellular space"/>
    <property type="evidence" value="ECO:0007669"/>
    <property type="project" value="InterPro"/>
</dbReference>
<sequence>MQQVPWGRPLLGVHFPACTLALRIHRLWIHSTATALVPLSILSMELHTVLIMLSLLPLLEAQNPEHANINIGDPITNETLSWLSGKWFFIGAADSDPDYRQEIQKVQTVFFYLTLNLINDTMELREYHTKDDHCVYNSNLLGFQRENGTLFKYGEEGEVETLLHLIVLKKHGAIMLFFGLKDEKKRGLSLSARKPDMTLELWEVFQKAVTHVGMDESEIIFVDWKKDRCSEQEKKQLELEKETKKDPEEGQA</sequence>
<evidence type="ECO:0000256" key="3">
    <source>
        <dbReference type="ARBA" id="ARBA00022448"/>
    </source>
</evidence>
<dbReference type="PRINTS" id="PR00708">
    <property type="entry name" value="A1AGLPROTEIN"/>
</dbReference>
<evidence type="ECO:0000256" key="11">
    <source>
        <dbReference type="PIRSR" id="PIRSR036899-51"/>
    </source>
</evidence>
<comment type="subcellular location">
    <subcellularLocation>
        <location evidence="1">Secreted</location>
    </subcellularLocation>
</comment>
<evidence type="ECO:0000256" key="7">
    <source>
        <dbReference type="ARBA" id="ARBA00023157"/>
    </source>
</evidence>
<evidence type="ECO:0000256" key="4">
    <source>
        <dbReference type="ARBA" id="ARBA00022486"/>
    </source>
</evidence>
<comment type="function">
    <text evidence="9">Functions as a transport protein in the blood stream. Binds various ligands in the interior of its beta-barrel domain. Appears to function in modulating the activity of the immune system during the acute-phase reaction.</text>
</comment>
<keyword evidence="5" id="KW-0964">Secreted</keyword>
<comment type="similarity">
    <text evidence="2">Belongs to the calycin superfamily. Lipocalin family.</text>
</comment>
<feature type="modified residue" description="Pyrrolidone carboxylic acid" evidence="11">
    <location>
        <position position="62"/>
    </location>
</feature>
<dbReference type="InterPro" id="IPR012674">
    <property type="entry name" value="Calycin"/>
</dbReference>
<evidence type="ECO:0000256" key="5">
    <source>
        <dbReference type="ARBA" id="ARBA00022525"/>
    </source>
</evidence>
<proteinExistence type="inferred from homology"/>
<dbReference type="PANTHER" id="PTHR11967">
    <property type="entry name" value="ALPHA-1-ACID GLYCOPROTEIN"/>
    <property type="match status" value="1"/>
</dbReference>
<dbReference type="FunFam" id="2.40.128.20:FF:000012">
    <property type="entry name" value="Alpha-1-acid glycoprotein 2"/>
    <property type="match status" value="1"/>
</dbReference>
<feature type="disulfide bond" evidence="10">
    <location>
        <begin position="134"/>
        <end position="229"/>
    </location>
</feature>
<dbReference type="GO" id="GO:0002682">
    <property type="term" value="P:regulation of immune system process"/>
    <property type="evidence" value="ECO:0007669"/>
    <property type="project" value="InterPro"/>
</dbReference>
<evidence type="ECO:0000313" key="14">
    <source>
        <dbReference type="Proteomes" id="UP000694415"/>
    </source>
</evidence>
<evidence type="ECO:0000313" key="13">
    <source>
        <dbReference type="Ensembl" id="ENSMSIP00000006742.1"/>
    </source>
</evidence>
<dbReference type="CDD" id="cd19451">
    <property type="entry name" value="lipocalin_AGP-like"/>
    <property type="match status" value="1"/>
</dbReference>
<evidence type="ECO:0000256" key="8">
    <source>
        <dbReference type="ARBA" id="ARBA00023180"/>
    </source>
</evidence>
<dbReference type="Pfam" id="PF00061">
    <property type="entry name" value="Lipocalin"/>
    <property type="match status" value="1"/>
</dbReference>
<evidence type="ECO:0000256" key="6">
    <source>
        <dbReference type="ARBA" id="ARBA00022729"/>
    </source>
</evidence>
<feature type="domain" description="Lipocalin/cytosolic fatty-acid binding" evidence="12">
    <location>
        <begin position="84"/>
        <end position="225"/>
    </location>
</feature>
<reference evidence="13" key="2">
    <citation type="submission" date="2025-09" db="UniProtKB">
        <authorList>
            <consortium name="Ensembl"/>
        </authorList>
    </citation>
    <scope>IDENTIFICATION</scope>
</reference>
<dbReference type="PIRSF" id="PIRSF036899">
    <property type="entry name" value="AGP"/>
    <property type="match status" value="1"/>
</dbReference>
<evidence type="ECO:0000256" key="10">
    <source>
        <dbReference type="PIRSR" id="PIRSR036899-50"/>
    </source>
</evidence>
<keyword evidence="4" id="KW-0011">Acute phase</keyword>
<name>A0A8C6GIX5_MUSSI</name>
<dbReference type="AlphaFoldDB" id="A0A8C6GIX5"/>
<dbReference type="Gene3D" id="2.40.128.20">
    <property type="match status" value="1"/>
</dbReference>
<keyword evidence="3" id="KW-0813">Transport</keyword>
<dbReference type="GeneTree" id="ENSGT00390000012130"/>
<dbReference type="Proteomes" id="UP000694415">
    <property type="component" value="Unplaced"/>
</dbReference>
<keyword evidence="11" id="KW-0873">Pyrrolidone carboxylic acid</keyword>
<keyword evidence="6" id="KW-0732">Signal</keyword>
<reference evidence="13" key="1">
    <citation type="submission" date="2025-08" db="UniProtKB">
        <authorList>
            <consortium name="Ensembl"/>
        </authorList>
    </citation>
    <scope>IDENTIFICATION</scope>
</reference>
<evidence type="ECO:0000259" key="12">
    <source>
        <dbReference type="Pfam" id="PF00061"/>
    </source>
</evidence>
<keyword evidence="8 11" id="KW-0325">Glycoprotein</keyword>
<dbReference type="InterPro" id="IPR000566">
    <property type="entry name" value="Lipocln_cytosolic_FA-bd_dom"/>
</dbReference>
<dbReference type="InterPro" id="IPR001500">
    <property type="entry name" value="A1A_glycop"/>
</dbReference>
<evidence type="ECO:0000256" key="2">
    <source>
        <dbReference type="ARBA" id="ARBA00006889"/>
    </source>
</evidence>
<accession>A0A8C6GIX5</accession>
<keyword evidence="7 10" id="KW-1015">Disulfide bond</keyword>
<dbReference type="SUPFAM" id="SSF50814">
    <property type="entry name" value="Lipocalins"/>
    <property type="match status" value="1"/>
</dbReference>
<organism evidence="13 14">
    <name type="scientific">Mus spicilegus</name>
    <name type="common">Mound-building mouse</name>
    <dbReference type="NCBI Taxonomy" id="10103"/>
    <lineage>
        <taxon>Eukaryota</taxon>
        <taxon>Metazoa</taxon>
        <taxon>Chordata</taxon>
        <taxon>Craniata</taxon>
        <taxon>Vertebrata</taxon>
        <taxon>Euteleostomi</taxon>
        <taxon>Mammalia</taxon>
        <taxon>Eutheria</taxon>
        <taxon>Euarchontoglires</taxon>
        <taxon>Glires</taxon>
        <taxon>Rodentia</taxon>
        <taxon>Myomorpha</taxon>
        <taxon>Muroidea</taxon>
        <taxon>Muridae</taxon>
        <taxon>Murinae</taxon>
        <taxon>Mus</taxon>
        <taxon>Mus</taxon>
    </lineage>
</organism>
<protein>
    <recommendedName>
        <fullName evidence="12">Lipocalin/cytosolic fatty-acid binding domain-containing protein</fullName>
    </recommendedName>
</protein>